<dbReference type="Pfam" id="PF25166">
    <property type="entry name" value="CoiA_C"/>
    <property type="match status" value="1"/>
</dbReference>
<gene>
    <name evidence="4" type="ORF">NC797_13075</name>
</gene>
<proteinExistence type="predicted"/>
<dbReference type="InterPro" id="IPR057253">
    <property type="entry name" value="CoiA-like_N"/>
</dbReference>
<name>A0A9X3WVP4_9BACI</name>
<dbReference type="InterPro" id="IPR021176">
    <property type="entry name" value="Competence-induced_CoiA"/>
</dbReference>
<feature type="domain" description="Competence protein CoiA C-terminal" evidence="3">
    <location>
        <begin position="237"/>
        <end position="376"/>
    </location>
</feature>
<organism evidence="4 5">
    <name type="scientific">Terrihalobacillus insolitus</name>
    <dbReference type="NCBI Taxonomy" id="2950438"/>
    <lineage>
        <taxon>Bacteria</taxon>
        <taxon>Bacillati</taxon>
        <taxon>Bacillota</taxon>
        <taxon>Bacilli</taxon>
        <taxon>Bacillales</taxon>
        <taxon>Bacillaceae</taxon>
        <taxon>Terrihalobacillus</taxon>
    </lineage>
</organism>
<feature type="domain" description="Competence protein CoiA nuclease-like" evidence="1">
    <location>
        <begin position="67"/>
        <end position="224"/>
    </location>
</feature>
<reference evidence="4" key="1">
    <citation type="submission" date="2022-06" db="EMBL/GenBank/DDBJ databases">
        <title>Aquibacillus sp. a new bacterium isolated from soil saline samples.</title>
        <authorList>
            <person name="Galisteo C."/>
            <person name="De La Haba R."/>
            <person name="Sanchez-Porro C."/>
            <person name="Ventosa A."/>
        </authorList>
    </citation>
    <scope>NUCLEOTIDE SEQUENCE</scope>
    <source>
        <strain evidence="4">3ASR75-11</strain>
    </source>
</reference>
<dbReference type="InterPro" id="IPR057252">
    <property type="entry name" value="CoiA_C"/>
</dbReference>
<comment type="caution">
    <text evidence="4">The sequence shown here is derived from an EMBL/GenBank/DDBJ whole genome shotgun (WGS) entry which is preliminary data.</text>
</comment>
<dbReference type="Proteomes" id="UP001145050">
    <property type="component" value="Unassembled WGS sequence"/>
</dbReference>
<dbReference type="RefSeq" id="WP_272437295.1">
    <property type="nucleotide sequence ID" value="NZ_JAMQKB010000015.1"/>
</dbReference>
<sequence length="398" mass="46604">MLQAHDTLNNVVSLFSLDQETIVRHKRKGLFYCPVCKERVVIKSGGKMVPHFAHLPRSACSEKGGGEGEYHERGKLKLYEWIKAQGIHTKLEPFLPSIQQRPDLLLSIQNKRIAIEYQCARIPAETFKKRNIGYKKCNIHPIWILGGNRMNRLDGNTLSLHENDRLFIHQFTSGFPLTMYFYCPNSNKLSFFQDIICTGKKKSFGIISFQHLHHLSFLDLFQKKTWNQTQLLAHWQWEKYTQRTRYSPYPSKMERKWRGILYQKNLHPVLLPSITHLPTRGQLQAKVPPWLWQSKLVVELIEVLPVGAIFTRNNCYALLKQLFYPPSRFPLIQQIPNAIDSYLHLLTKLEYIKPTSSFHFQKIKQIDYPKQVEKAIQDDNALMEQLLVQNDANVYVTF</sequence>
<feature type="domain" description="Competence protein CoiA-like N-terminal" evidence="2">
    <location>
        <begin position="16"/>
        <end position="61"/>
    </location>
</feature>
<evidence type="ECO:0000259" key="1">
    <source>
        <dbReference type="Pfam" id="PF06054"/>
    </source>
</evidence>
<dbReference type="AlphaFoldDB" id="A0A9X3WVP4"/>
<accession>A0A9X3WVP4</accession>
<evidence type="ECO:0000259" key="2">
    <source>
        <dbReference type="Pfam" id="PF25164"/>
    </source>
</evidence>
<dbReference type="Pfam" id="PF25164">
    <property type="entry name" value="CoiA_N"/>
    <property type="match status" value="1"/>
</dbReference>
<dbReference type="Pfam" id="PF06054">
    <property type="entry name" value="CoiA_nuc"/>
    <property type="match status" value="1"/>
</dbReference>
<protein>
    <submittedName>
        <fullName evidence="4">Competence protein CoiA</fullName>
    </submittedName>
</protein>
<evidence type="ECO:0000259" key="3">
    <source>
        <dbReference type="Pfam" id="PF25166"/>
    </source>
</evidence>
<evidence type="ECO:0000313" key="4">
    <source>
        <dbReference type="EMBL" id="MDC3425433.1"/>
    </source>
</evidence>
<dbReference type="PIRSF" id="PIRSF007487">
    <property type="entry name" value="Competence-induced_CoiA_bac"/>
    <property type="match status" value="1"/>
</dbReference>
<keyword evidence="5" id="KW-1185">Reference proteome</keyword>
<evidence type="ECO:0000313" key="5">
    <source>
        <dbReference type="Proteomes" id="UP001145050"/>
    </source>
</evidence>
<dbReference type="InterPro" id="IPR010330">
    <property type="entry name" value="CoiA_nuc"/>
</dbReference>
<dbReference type="EMBL" id="JAMQKB010000015">
    <property type="protein sequence ID" value="MDC3425433.1"/>
    <property type="molecule type" value="Genomic_DNA"/>
</dbReference>